<feature type="binding site" evidence="6">
    <location>
        <begin position="216"/>
        <end position="217"/>
    </location>
    <ligand>
        <name>substrate</name>
    </ligand>
</feature>
<evidence type="ECO:0000313" key="9">
    <source>
        <dbReference type="Proteomes" id="UP000001369"/>
    </source>
</evidence>
<feature type="binding site" evidence="6">
    <location>
        <position position="198"/>
    </location>
    <ligand>
        <name>substrate</name>
    </ligand>
</feature>
<dbReference type="GO" id="GO:0008837">
    <property type="term" value="F:diaminopimelate epimerase activity"/>
    <property type="evidence" value="ECO:0007669"/>
    <property type="project" value="UniProtKB-UniRule"/>
</dbReference>
<comment type="catalytic activity">
    <reaction evidence="6">
        <text>(2S,6S)-2,6-diaminopimelate = meso-2,6-diaminopimelate</text>
        <dbReference type="Rhea" id="RHEA:15393"/>
        <dbReference type="ChEBI" id="CHEBI:57609"/>
        <dbReference type="ChEBI" id="CHEBI:57791"/>
        <dbReference type="EC" id="5.1.1.7"/>
    </reaction>
</comment>
<feature type="binding site" evidence="6">
    <location>
        <position position="14"/>
    </location>
    <ligand>
        <name>substrate</name>
    </ligand>
</feature>
<evidence type="ECO:0000256" key="6">
    <source>
        <dbReference type="HAMAP-Rule" id="MF_00197"/>
    </source>
</evidence>
<dbReference type="EC" id="5.1.1.7" evidence="6 7"/>
<dbReference type="GO" id="GO:0009089">
    <property type="term" value="P:lysine biosynthetic process via diaminopimelate"/>
    <property type="evidence" value="ECO:0007669"/>
    <property type="project" value="UniProtKB-UniRule"/>
</dbReference>
<evidence type="ECO:0000256" key="7">
    <source>
        <dbReference type="NCBIfam" id="TIGR00652"/>
    </source>
</evidence>
<dbReference type="KEGG" id="saf:SULAZ_0972"/>
<feature type="binding site" evidence="6">
    <location>
        <begin position="226"/>
        <end position="227"/>
    </location>
    <ligand>
        <name>substrate</name>
    </ligand>
</feature>
<reference evidence="8 9" key="1">
    <citation type="journal article" date="2009" name="J. Bacteriol.">
        <title>Complete and draft genome sequences of six members of the Aquificales.</title>
        <authorList>
            <person name="Reysenbach A.L."/>
            <person name="Hamamura N."/>
            <person name="Podar M."/>
            <person name="Griffiths E."/>
            <person name="Ferreira S."/>
            <person name="Hochstein R."/>
            <person name="Heidelberg J."/>
            <person name="Johnson J."/>
            <person name="Mead D."/>
            <person name="Pohorille A."/>
            <person name="Sarmiento M."/>
            <person name="Schweighofer K."/>
            <person name="Seshadri R."/>
            <person name="Voytek M.A."/>
        </authorList>
    </citation>
    <scope>NUCLEOTIDE SEQUENCE [LARGE SCALE GENOMIC DNA]</scope>
    <source>
        <strain evidence="9">Az-Fu1 / DSM 15241 / OCM 825</strain>
    </source>
</reference>
<dbReference type="Pfam" id="PF01678">
    <property type="entry name" value="DAP_epimerase"/>
    <property type="match status" value="2"/>
</dbReference>
<dbReference type="AlphaFoldDB" id="C1DV08"/>
<proteinExistence type="inferred from homology"/>
<dbReference type="Proteomes" id="UP000001369">
    <property type="component" value="Chromosome"/>
</dbReference>
<feature type="binding site" evidence="6">
    <location>
        <begin position="75"/>
        <end position="76"/>
    </location>
    <ligand>
        <name>substrate</name>
    </ligand>
</feature>
<dbReference type="OrthoDB" id="9805408at2"/>
<comment type="pathway">
    <text evidence="6">Amino-acid biosynthesis; L-lysine biosynthesis via DAP pathway; DL-2,6-diaminopimelate from LL-2,6-diaminopimelate: step 1/1.</text>
</comment>
<dbReference type="eggNOG" id="COG0253">
    <property type="taxonomic scope" value="Bacteria"/>
</dbReference>
<feature type="site" description="Could be important to modulate the pK values of the two catalytic cysteine residues" evidence="6">
    <location>
        <position position="216"/>
    </location>
</feature>
<keyword evidence="5 6" id="KW-0413">Isomerase</keyword>
<dbReference type="STRING" id="204536.SULAZ_0972"/>
<keyword evidence="9" id="KW-1185">Reference proteome</keyword>
<keyword evidence="3 6" id="KW-0028">Amino-acid biosynthesis</keyword>
<name>C1DV08_SULAA</name>
<dbReference type="PANTHER" id="PTHR31689">
    <property type="entry name" value="DIAMINOPIMELATE EPIMERASE, CHLOROPLASTIC"/>
    <property type="match status" value="1"/>
</dbReference>
<comment type="subcellular location">
    <subcellularLocation>
        <location evidence="6">Cytoplasm</location>
    </subcellularLocation>
</comment>
<keyword evidence="4 6" id="KW-0457">Lysine biosynthesis</keyword>
<evidence type="ECO:0000256" key="5">
    <source>
        <dbReference type="ARBA" id="ARBA00023235"/>
    </source>
</evidence>
<evidence type="ECO:0000256" key="2">
    <source>
        <dbReference type="ARBA" id="ARBA00022490"/>
    </source>
</evidence>
<dbReference type="NCBIfam" id="TIGR00652">
    <property type="entry name" value="DapF"/>
    <property type="match status" value="1"/>
</dbReference>
<feature type="binding site" evidence="6">
    <location>
        <position position="65"/>
    </location>
    <ligand>
        <name>substrate</name>
    </ligand>
</feature>
<keyword evidence="2 6" id="KW-0963">Cytoplasm</keyword>
<dbReference type="Gene3D" id="3.10.310.10">
    <property type="entry name" value="Diaminopimelate Epimerase, Chain A, domain 1"/>
    <property type="match status" value="2"/>
</dbReference>
<protein>
    <recommendedName>
        <fullName evidence="6 7">Diaminopimelate epimerase</fullName>
        <shortName evidence="6">DAP epimerase</shortName>
        <ecNumber evidence="6 7">5.1.1.7</ecNumber>
    </recommendedName>
    <alternativeName>
        <fullName evidence="6">PLP-independent amino acid racemase</fullName>
    </alternativeName>
</protein>
<feature type="binding site" evidence="6">
    <location>
        <position position="165"/>
    </location>
    <ligand>
        <name>substrate</name>
    </ligand>
</feature>
<dbReference type="InterPro" id="IPR001653">
    <property type="entry name" value="DAP_epimerase_DapF"/>
</dbReference>
<dbReference type="HOGENOM" id="CLU_053306_3_0_0"/>
<feature type="site" description="Could be important to modulate the pK values of the two catalytic cysteine residues" evidence="6">
    <location>
        <position position="167"/>
    </location>
</feature>
<sequence>MDKNFFVKSHGLGNDYIVIDSENITFEITQDFIKKICDVHYGIGSDGILVKYPSSVADFKLRIFNPDGSEAEKSGNGLRIFCKFLYDYGYTNKEEFTVETKGGLVRAKIEEKNKFGKAKVITVDMGKAIFEASKIPVKTDKKEFLGEKVKVGDKEYEVNCVSVGNPHCVIIKKELNEEEIKTYGSLIENHPLFPNRINVQFVKPISEDQAEILIWERGAGFTYASGSSSCAVASVLVKKGLAKNDITIKMIGGELKITVDKDWNIRMTGEVQEICRGIISEEFLESIK</sequence>
<comment type="caution">
    <text evidence="6">Lacks conserved residue(s) required for the propagation of feature annotation.</text>
</comment>
<evidence type="ECO:0000256" key="4">
    <source>
        <dbReference type="ARBA" id="ARBA00023154"/>
    </source>
</evidence>
<dbReference type="GO" id="GO:0005829">
    <property type="term" value="C:cytosol"/>
    <property type="evidence" value="ECO:0007669"/>
    <property type="project" value="TreeGrafter"/>
</dbReference>
<comment type="function">
    <text evidence="6">Catalyzes the stereoinversion of LL-2,6-diaminopimelate (L,L-DAP) to meso-diaminopimelate (meso-DAP), a precursor of L-lysine and an essential component of the bacterial peptidoglycan.</text>
</comment>
<dbReference type="SUPFAM" id="SSF54506">
    <property type="entry name" value="Diaminopimelate epimerase-like"/>
    <property type="match status" value="1"/>
</dbReference>
<organism evidence="8 9">
    <name type="scientific">Sulfurihydrogenibium azorense (strain DSM 15241 / OCM 825 / Az-Fu1)</name>
    <dbReference type="NCBI Taxonomy" id="204536"/>
    <lineage>
        <taxon>Bacteria</taxon>
        <taxon>Pseudomonadati</taxon>
        <taxon>Aquificota</taxon>
        <taxon>Aquificia</taxon>
        <taxon>Aquificales</taxon>
        <taxon>Hydrogenothermaceae</taxon>
        <taxon>Sulfurihydrogenibium</taxon>
    </lineage>
</organism>
<comment type="similarity">
    <text evidence="1 6">Belongs to the diaminopimelate epimerase family.</text>
</comment>
<dbReference type="EMBL" id="CP001229">
    <property type="protein sequence ID" value="ACN99666.1"/>
    <property type="molecule type" value="Genomic_DNA"/>
</dbReference>
<accession>C1DV08</accession>
<dbReference type="UniPathway" id="UPA00034">
    <property type="reaction ID" value="UER00025"/>
</dbReference>
<dbReference type="HAMAP" id="MF_00197">
    <property type="entry name" value="DAP_epimerase"/>
    <property type="match status" value="1"/>
</dbReference>
<gene>
    <name evidence="6 8" type="primary">dapF</name>
    <name evidence="8" type="ordered locus">SULAZ_0972</name>
</gene>
<dbReference type="RefSeq" id="WP_012674975.1">
    <property type="nucleotide sequence ID" value="NC_012438.1"/>
</dbReference>
<dbReference type="FunFam" id="3.10.310.10:FF:000001">
    <property type="entry name" value="Diaminopimelate epimerase"/>
    <property type="match status" value="1"/>
</dbReference>
<evidence type="ECO:0000256" key="1">
    <source>
        <dbReference type="ARBA" id="ARBA00010219"/>
    </source>
</evidence>
<comment type="subunit">
    <text evidence="6">Homodimer.</text>
</comment>
<dbReference type="PANTHER" id="PTHR31689:SF0">
    <property type="entry name" value="DIAMINOPIMELATE EPIMERASE"/>
    <property type="match status" value="1"/>
</dbReference>
<evidence type="ECO:0000313" key="8">
    <source>
        <dbReference type="EMBL" id="ACN99666.1"/>
    </source>
</evidence>
<evidence type="ECO:0000256" key="3">
    <source>
        <dbReference type="ARBA" id="ARBA00022605"/>
    </source>
</evidence>